<feature type="domain" description="C5orf34-like C-terminal" evidence="2">
    <location>
        <begin position="781"/>
        <end position="864"/>
    </location>
</feature>
<feature type="compositionally biased region" description="Polar residues" evidence="1">
    <location>
        <begin position="223"/>
        <end position="236"/>
    </location>
</feature>
<sequence>MLTALPLADSVVRAAAWDDGGVEFIFADGTIMSFVDNMNTFVAVRSNPTSRHAQSAAPHAAYHRQRQAGGQMPLATAAAAVGEHVDSIDGPKGDNDDGDRELCFTAWTLSKDMGKVRAALYIFNSLTEQPRLLTPLLPSEAPAVIPADLIARSCGVWHEPGPPINALLLERRADLFQRHVVFGTVRDWVLKPGPSRQDHSSHSSAIMSSPPPPRSCLFDAATAPSTTGESAVQSNVADRAPEPNGGTGGSTLSSLKEVPIGTVLELWCALRRVRMTVAVHRETFTVRWPAPVTRPDGSRLPPSFHARDIAAVDLQPSSTSWSACVSRPCPASASLLFTYVEQTFPVRDPPAAWRTMLQLALELDLELSAAEKVTAAPYSASVSPSRGAVGASATGLDSSAGGPATWQGFLPEPHRWSGALNQHRTSNPCRFSPLTASQAEHLAAPRTARAVDAMRALHPPGARLRWMYEGNHCNAGGENPPAVYWCLQGSAVNNFIEVDSCSASVETGASTAASLRGTEVLAWVAEDGSVVRTELEGQGYTINHHRLYSSPSCAAAPAPAVYRLQANDPAAALATAGRRLQSTIAPLRCLIRVSSESALAPVEDLAVAIIDPQSLSCSPASSTGRPQGDSATAPVTPSCACSALAALTATLASNEQLVHRYTGSNAAFRALSLMSHGSGAASCRVAPMETHDAACRLRFGRYLAFVVDVAIQLSQVNCAAQRAADAARPAVGRPRLAAYCYAGPSATSPFHESPGPQSRSRTSLGQEAAAARAPGSASEASVIYLTSRLDGIGTFTALTNGTIRVRFDDRTLLTLIPGADEVDETQLLATCVLRNATRCTMRAAQCHPGHAMHRYLAYALPFRRYVYWRAVHAGESEVVEAPWAEEPASEREATAQQELPLQPQAQRLRAVVSGSGKQTTVCDEAFLSLASISAMDQPLPNESAGLLPSLRSCSLATSFGALGDDGDERVATVLSKGARPAEVKGGSPHYPLPGEPRSCPHICLGSLDGMKFHCGSGDAGPPWGLADIEQTTQAYYNDEAADAAAEGVRFQELLDRNEALSQAARALLRS</sequence>
<evidence type="ECO:0000313" key="4">
    <source>
        <dbReference type="Proteomes" id="UP000674179"/>
    </source>
</evidence>
<evidence type="ECO:0000256" key="1">
    <source>
        <dbReference type="SAM" id="MobiDB-lite"/>
    </source>
</evidence>
<evidence type="ECO:0000313" key="3">
    <source>
        <dbReference type="EMBL" id="KAG5469910.1"/>
    </source>
</evidence>
<reference evidence="3 4" key="1">
    <citation type="submission" date="2021-02" db="EMBL/GenBank/DDBJ databases">
        <title>Leishmania (Mundinia) enrietti genome sequencing and assembly.</title>
        <authorList>
            <person name="Almutairi H."/>
            <person name="Gatherer D."/>
        </authorList>
    </citation>
    <scope>NUCLEOTIDE SEQUENCE [LARGE SCALE GENOMIC DNA]</scope>
    <source>
        <strain evidence="3">CUR178</strain>
    </source>
</reference>
<feature type="compositionally biased region" description="Polar residues" evidence="1">
    <location>
        <begin position="747"/>
        <end position="765"/>
    </location>
</feature>
<keyword evidence="4" id="KW-1185">Reference proteome</keyword>
<dbReference type="AlphaFoldDB" id="A0A836KGH5"/>
<dbReference type="KEGG" id="lenr:94169325"/>
<feature type="region of interest" description="Disordered" evidence="1">
    <location>
        <begin position="747"/>
        <end position="773"/>
    </location>
</feature>
<dbReference type="RefSeq" id="XP_067689918.1">
    <property type="nucleotide sequence ID" value="XM_067833815.1"/>
</dbReference>
<accession>A0A836KGH5</accession>
<proteinExistence type="predicted"/>
<protein>
    <recommendedName>
        <fullName evidence="2">C5orf34-like C-terminal domain-containing protein</fullName>
    </recommendedName>
</protein>
<dbReference type="InterPro" id="IPR027865">
    <property type="entry name" value="C5orf34-like_C"/>
</dbReference>
<dbReference type="EMBL" id="JAFHKP010000033">
    <property type="protein sequence ID" value="KAG5469910.1"/>
    <property type="molecule type" value="Genomic_DNA"/>
</dbReference>
<dbReference type="GeneID" id="94169325"/>
<dbReference type="Proteomes" id="UP000674179">
    <property type="component" value="Chromosome 33"/>
</dbReference>
<gene>
    <name evidence="3" type="ORF">CUR178_02052</name>
</gene>
<comment type="caution">
    <text evidence="3">The sequence shown here is derived from an EMBL/GenBank/DDBJ whole genome shotgun (WGS) entry which is preliminary data.</text>
</comment>
<organism evidence="3 4">
    <name type="scientific">Leishmania enriettii</name>
    <dbReference type="NCBI Taxonomy" id="5663"/>
    <lineage>
        <taxon>Eukaryota</taxon>
        <taxon>Discoba</taxon>
        <taxon>Euglenozoa</taxon>
        <taxon>Kinetoplastea</taxon>
        <taxon>Metakinetoplastina</taxon>
        <taxon>Trypanosomatida</taxon>
        <taxon>Trypanosomatidae</taxon>
        <taxon>Leishmaniinae</taxon>
        <taxon>Leishmania</taxon>
    </lineage>
</organism>
<dbReference type="OrthoDB" id="273397at2759"/>
<evidence type="ECO:0000259" key="2">
    <source>
        <dbReference type="Pfam" id="PF15016"/>
    </source>
</evidence>
<dbReference type="Pfam" id="PF15016">
    <property type="entry name" value="C5orf34_C"/>
    <property type="match status" value="1"/>
</dbReference>
<feature type="region of interest" description="Disordered" evidence="1">
    <location>
        <begin position="192"/>
        <end position="254"/>
    </location>
</feature>
<name>A0A836KGH5_LEIEN</name>